<protein>
    <submittedName>
        <fullName evidence="2">Blr2488 protein</fullName>
    </submittedName>
</protein>
<evidence type="ECO:0000313" key="3">
    <source>
        <dbReference type="Proteomes" id="UP000002526"/>
    </source>
</evidence>
<dbReference type="InterPro" id="IPR025402">
    <property type="entry name" value="DMP19_C"/>
</dbReference>
<dbReference type="Pfam" id="PF14300">
    <property type="entry name" value="DMP19"/>
    <property type="match status" value="1"/>
</dbReference>
<gene>
    <name evidence="2" type="ordered locus">blr2488</name>
</gene>
<keyword evidence="3" id="KW-1185">Reference proteome</keyword>
<proteinExistence type="predicted"/>
<dbReference type="EnsemblBacteria" id="BAC47753">
    <property type="protein sequence ID" value="BAC47753"/>
    <property type="gene ID" value="BAC47753"/>
</dbReference>
<dbReference type="HOGENOM" id="CLU_675548_0_0_5"/>
<dbReference type="OrthoDB" id="3720724at2"/>
<dbReference type="Gene3D" id="1.20.1420.60">
    <property type="match status" value="1"/>
</dbReference>
<dbReference type="KEGG" id="bja:blr2488"/>
<dbReference type="InParanoid" id="Q89SB7"/>
<dbReference type="EMBL" id="BA000040">
    <property type="protein sequence ID" value="BAC47753.1"/>
    <property type="molecule type" value="Genomic_DNA"/>
</dbReference>
<dbReference type="STRING" id="224911.AAV28_09365"/>
<reference evidence="3" key="1">
    <citation type="journal article" date="2002" name="DNA Res.">
        <title>Complete genomic sequence of nitrogen-fixing symbiotic bacterium Bradyrhizobium japonicum USDA110.</title>
        <authorList>
            <person name="Kaneko T."/>
            <person name="Nakamura Y."/>
            <person name="Sato S."/>
            <person name="Minamisawa K."/>
            <person name="Uchiumi T."/>
            <person name="Sasamoto S."/>
            <person name="Watanabe A."/>
            <person name="Idesawa K."/>
            <person name="Iriguchi M."/>
            <person name="Kawashima K."/>
            <person name="Kohara M."/>
            <person name="Matsumoto M."/>
            <person name="Shimpo S."/>
            <person name="Tsuruoka H."/>
            <person name="Wada T."/>
            <person name="Yamada M."/>
            <person name="Tabata S."/>
        </authorList>
    </citation>
    <scope>NUCLEOTIDE SEQUENCE [LARGE SCALE GENOMIC DNA]</scope>
    <source>
        <strain evidence="3">JCM 10833 / BCRC 13528 / IAM 13628 / NBRC 14792 / USDA 110</strain>
    </source>
</reference>
<sequence>MVNVGGVMIEGSRLTTVVVSLDALEAAQAPEKADYLTEAVVYYVNEIQRVGVYKGRELPAVAMQAYHADYYLAQVNNGGHSQFIGNTGVAMLPTTSGDALAGLKAMGAAAQHQILQEMMDWVKANTGEAALQNGFGERAAPLDALDRRFYEAERQQPMTQLAARWIANWPELRAVAKQQYASEIQRLAQLNPHLSQRRIWRGVRQIRFQMTDRLQITVAAACGAVAPEPELKLMVLAGSSMEVEGQQCMAFGVKTDKGARLCVYEDAGGQLYEYGPGSQSPKPAEMHEILKSFPPSLVGGRLSVVGADAIRNFSRIAEQNLAAEAIDLLLRKSGLDPTAMITALDVSDDRAAWHAVTGKTCVLIETLGDRANMIGPDGRPALTVTRAEIERHAAEAAVGRDSLEIQA</sequence>
<organism evidence="2 3">
    <name type="scientific">Bradyrhizobium diazoefficiens (strain JCM 10833 / BCRC 13528 / IAM 13628 / NBRC 14792 / USDA 110)</name>
    <dbReference type="NCBI Taxonomy" id="224911"/>
    <lineage>
        <taxon>Bacteria</taxon>
        <taxon>Pseudomonadati</taxon>
        <taxon>Pseudomonadota</taxon>
        <taxon>Alphaproteobacteria</taxon>
        <taxon>Hyphomicrobiales</taxon>
        <taxon>Nitrobacteraceae</taxon>
        <taxon>Bradyrhizobium</taxon>
    </lineage>
</organism>
<evidence type="ECO:0000259" key="1">
    <source>
        <dbReference type="Pfam" id="PF14300"/>
    </source>
</evidence>
<accession>Q89SB7</accession>
<dbReference type="AlphaFoldDB" id="Q89SB7"/>
<dbReference type="PATRIC" id="fig|224911.44.peg.2059"/>
<name>Q89SB7_BRADU</name>
<dbReference type="Proteomes" id="UP000002526">
    <property type="component" value="Chromosome"/>
</dbReference>
<feature type="domain" description="DNA mimic protein DMP19 C-terminal" evidence="1">
    <location>
        <begin position="57"/>
        <end position="167"/>
    </location>
</feature>
<dbReference type="eggNOG" id="ENOG5032DFH">
    <property type="taxonomic scope" value="Bacteria"/>
</dbReference>
<evidence type="ECO:0000313" key="2">
    <source>
        <dbReference type="EMBL" id="BAC47753.1"/>
    </source>
</evidence>